<dbReference type="Proteomes" id="UP000655751">
    <property type="component" value="Unassembled WGS sequence"/>
</dbReference>
<dbReference type="AlphaFoldDB" id="A0A931I6S5"/>
<accession>A0A931I6S5</accession>
<feature type="transmembrane region" description="Helical" evidence="1">
    <location>
        <begin position="29"/>
        <end position="50"/>
    </location>
</feature>
<organism evidence="2 3">
    <name type="scientific">Nocardia bovistercoris</name>
    <dbReference type="NCBI Taxonomy" id="2785916"/>
    <lineage>
        <taxon>Bacteria</taxon>
        <taxon>Bacillati</taxon>
        <taxon>Actinomycetota</taxon>
        <taxon>Actinomycetes</taxon>
        <taxon>Mycobacteriales</taxon>
        <taxon>Nocardiaceae</taxon>
        <taxon>Nocardia</taxon>
    </lineage>
</organism>
<dbReference type="EMBL" id="JADMLG010000002">
    <property type="protein sequence ID" value="MBH0775962.1"/>
    <property type="molecule type" value="Genomic_DNA"/>
</dbReference>
<proteinExistence type="predicted"/>
<comment type="caution">
    <text evidence="2">The sequence shown here is derived from an EMBL/GenBank/DDBJ whole genome shotgun (WGS) entry which is preliminary data.</text>
</comment>
<dbReference type="RefSeq" id="WP_196148262.1">
    <property type="nucleotide sequence ID" value="NZ_JADMLG010000002.1"/>
</dbReference>
<keyword evidence="1" id="KW-1133">Transmembrane helix</keyword>
<feature type="transmembrane region" description="Helical" evidence="1">
    <location>
        <begin position="56"/>
        <end position="79"/>
    </location>
</feature>
<gene>
    <name evidence="2" type="ORF">IT779_06645</name>
</gene>
<keyword evidence="1" id="KW-0472">Membrane</keyword>
<sequence length="259" mass="27252">MTSASEGAGAESSPSPLDAIADMRAVARWTVGAAAATGALLIGTAPLAALGKLHGAWHIAVAVAGLTVALLAVCWAIWVTSDALTPPVSTLMDLEDPSMKHMAGLIRLTSRSPENFFGPGGTRVADLQAQGELHQRAAGAIARALAVEDRAPERALLDLALRDAEANIAYYRRLRARLLALIHTWHVRHLLRRARIHTLAAVLVAGIGACAFLVATVDSKPPEQPKPRALQHSCGDIASHECATMSPDSAHITYGPDGW</sequence>
<evidence type="ECO:0000256" key="1">
    <source>
        <dbReference type="SAM" id="Phobius"/>
    </source>
</evidence>
<reference evidence="2" key="1">
    <citation type="submission" date="2020-11" db="EMBL/GenBank/DDBJ databases">
        <title>Nocardia NEAU-351.nov., a novel actinomycete isolated from the cow dung.</title>
        <authorList>
            <person name="Zhang X."/>
        </authorList>
    </citation>
    <scope>NUCLEOTIDE SEQUENCE</scope>
    <source>
        <strain evidence="2">NEAU-351</strain>
    </source>
</reference>
<keyword evidence="1" id="KW-0812">Transmembrane</keyword>
<evidence type="ECO:0000313" key="2">
    <source>
        <dbReference type="EMBL" id="MBH0775962.1"/>
    </source>
</evidence>
<evidence type="ECO:0000313" key="3">
    <source>
        <dbReference type="Proteomes" id="UP000655751"/>
    </source>
</evidence>
<keyword evidence="3" id="KW-1185">Reference proteome</keyword>
<name>A0A931I6S5_9NOCA</name>
<feature type="transmembrane region" description="Helical" evidence="1">
    <location>
        <begin position="196"/>
        <end position="217"/>
    </location>
</feature>
<protein>
    <submittedName>
        <fullName evidence="2">Uncharacterized protein</fullName>
    </submittedName>
</protein>